<evidence type="ECO:0000256" key="1">
    <source>
        <dbReference type="RuleBase" id="RU365061"/>
    </source>
</evidence>
<feature type="region of interest" description="Disordered" evidence="2">
    <location>
        <begin position="1"/>
        <end position="46"/>
    </location>
</feature>
<dbReference type="InterPro" id="IPR049139">
    <property type="entry name" value="TERT_C"/>
</dbReference>
<keyword evidence="5" id="KW-1185">Reference proteome</keyword>
<feature type="compositionally biased region" description="Basic residues" evidence="2">
    <location>
        <begin position="1"/>
        <end position="10"/>
    </location>
</feature>
<feature type="domain" description="Reverse transcriptase" evidence="3">
    <location>
        <begin position="517"/>
        <end position="847"/>
    </location>
</feature>
<dbReference type="EC" id="2.7.7.49" evidence="1"/>
<feature type="region of interest" description="Disordered" evidence="2">
    <location>
        <begin position="90"/>
        <end position="121"/>
    </location>
</feature>
<evidence type="ECO:0000313" key="4">
    <source>
        <dbReference type="EMBL" id="KAA8576545.1"/>
    </source>
</evidence>
<protein>
    <recommendedName>
        <fullName evidence="1">Telomerase reverse transcriptase</fullName>
        <ecNumber evidence="1">2.7.7.49</ecNumber>
    </recommendedName>
    <alternativeName>
        <fullName evidence="1">Telomerase catalytic subunit</fullName>
    </alternativeName>
</protein>
<evidence type="ECO:0000256" key="2">
    <source>
        <dbReference type="SAM" id="MobiDB-lite"/>
    </source>
</evidence>
<name>A0A5M9KC83_MONFR</name>
<gene>
    <name evidence="4" type="ORF">EYC84_006652</name>
</gene>
<dbReference type="Proteomes" id="UP000322873">
    <property type="component" value="Unassembled WGS sequence"/>
</dbReference>
<organism evidence="4 5">
    <name type="scientific">Monilinia fructicola</name>
    <name type="common">Brown rot fungus</name>
    <name type="synonym">Ciboria fructicola</name>
    <dbReference type="NCBI Taxonomy" id="38448"/>
    <lineage>
        <taxon>Eukaryota</taxon>
        <taxon>Fungi</taxon>
        <taxon>Dikarya</taxon>
        <taxon>Ascomycota</taxon>
        <taxon>Pezizomycotina</taxon>
        <taxon>Leotiomycetes</taxon>
        <taxon>Helotiales</taxon>
        <taxon>Sclerotiniaceae</taxon>
        <taxon>Monilinia</taxon>
    </lineage>
</organism>
<evidence type="ECO:0000259" key="3">
    <source>
        <dbReference type="PROSITE" id="PS50878"/>
    </source>
</evidence>
<dbReference type="GO" id="GO:0000781">
    <property type="term" value="C:chromosome, telomeric region"/>
    <property type="evidence" value="ECO:0007669"/>
    <property type="project" value="UniProtKB-SubCell"/>
</dbReference>
<dbReference type="GO" id="GO:0000333">
    <property type="term" value="C:telomerase catalytic core complex"/>
    <property type="evidence" value="ECO:0007669"/>
    <property type="project" value="TreeGrafter"/>
</dbReference>
<dbReference type="PANTHER" id="PTHR12066">
    <property type="entry name" value="TELOMERASE REVERSE TRANSCRIPTASE"/>
    <property type="match status" value="1"/>
</dbReference>
<dbReference type="InterPro" id="IPR003545">
    <property type="entry name" value="Telomerase_RT"/>
</dbReference>
<dbReference type="CDD" id="cd01648">
    <property type="entry name" value="TERT"/>
    <property type="match status" value="1"/>
</dbReference>
<comment type="caution">
    <text evidence="4">The sequence shown here is derived from an EMBL/GenBank/DDBJ whole genome shotgun (WGS) entry which is preliminary data.</text>
</comment>
<comment type="similarity">
    <text evidence="1">Belongs to the reverse transcriptase family. Telomerase subfamily.</text>
</comment>
<keyword evidence="1" id="KW-0779">Telomere</keyword>
<comment type="catalytic activity">
    <reaction evidence="1">
        <text>DNA(n) + a 2'-deoxyribonucleoside 5'-triphosphate = DNA(n+1) + diphosphate</text>
        <dbReference type="Rhea" id="RHEA:22508"/>
        <dbReference type="Rhea" id="RHEA-COMP:17339"/>
        <dbReference type="Rhea" id="RHEA-COMP:17340"/>
        <dbReference type="ChEBI" id="CHEBI:33019"/>
        <dbReference type="ChEBI" id="CHEBI:61560"/>
        <dbReference type="ChEBI" id="CHEBI:173112"/>
        <dbReference type="EC" id="2.7.7.49"/>
    </reaction>
</comment>
<keyword evidence="1" id="KW-0158">Chromosome</keyword>
<dbReference type="VEuPathDB" id="FungiDB:MFRU_009g03700"/>
<dbReference type="GO" id="GO:0042162">
    <property type="term" value="F:telomeric DNA binding"/>
    <property type="evidence" value="ECO:0007669"/>
    <property type="project" value="TreeGrafter"/>
</dbReference>
<feature type="compositionally biased region" description="Gly residues" evidence="2">
    <location>
        <begin position="13"/>
        <end position="23"/>
    </location>
</feature>
<reference evidence="4 5" key="1">
    <citation type="submission" date="2019-06" db="EMBL/GenBank/DDBJ databases">
        <title>Genome Sequence of the Brown Rot Fungal Pathogen Monilinia fructicola.</title>
        <authorList>
            <person name="De Miccolis Angelini R.M."/>
            <person name="Landi L."/>
            <person name="Abate D."/>
            <person name="Pollastro S."/>
            <person name="Romanazzi G."/>
            <person name="Faretra F."/>
        </authorList>
    </citation>
    <scope>NUCLEOTIDE SEQUENCE [LARGE SCALE GENOMIC DNA]</scope>
    <source>
        <strain evidence="4 5">Mfrc123</strain>
    </source>
</reference>
<keyword evidence="1" id="KW-0695">RNA-directed DNA polymerase</keyword>
<keyword evidence="1" id="KW-0539">Nucleus</keyword>
<dbReference type="Pfam" id="PF21399">
    <property type="entry name" value="TERT_C"/>
    <property type="match status" value="1"/>
</dbReference>
<dbReference type="PROSITE" id="PS50878">
    <property type="entry name" value="RT_POL"/>
    <property type="match status" value="1"/>
</dbReference>
<dbReference type="SUPFAM" id="SSF56672">
    <property type="entry name" value="DNA/RNA polymerases"/>
    <property type="match status" value="1"/>
</dbReference>
<feature type="compositionally biased region" description="Basic and acidic residues" evidence="2">
    <location>
        <begin position="359"/>
        <end position="370"/>
    </location>
</feature>
<dbReference type="Pfam" id="PF00078">
    <property type="entry name" value="RVT_1"/>
    <property type="match status" value="1"/>
</dbReference>
<dbReference type="GO" id="GO:0046872">
    <property type="term" value="F:metal ion binding"/>
    <property type="evidence" value="ECO:0007669"/>
    <property type="project" value="UniProtKB-KW"/>
</dbReference>
<dbReference type="Gene3D" id="3.30.70.2630">
    <property type="match status" value="1"/>
</dbReference>
<dbReference type="GO" id="GO:0003720">
    <property type="term" value="F:telomerase activity"/>
    <property type="evidence" value="ECO:0007669"/>
    <property type="project" value="InterPro"/>
</dbReference>
<dbReference type="Gene3D" id="1.10.357.90">
    <property type="match status" value="1"/>
</dbReference>
<dbReference type="InterPro" id="IPR043502">
    <property type="entry name" value="DNA/RNA_pol_sf"/>
</dbReference>
<accession>A0A5M9KC83</accession>
<comment type="subcellular location">
    <subcellularLocation>
        <location evidence="1">Nucleus</location>
    </subcellularLocation>
    <subcellularLocation>
        <location evidence="1">Chromosome</location>
        <location evidence="1">Telomere</location>
    </subcellularLocation>
</comment>
<keyword evidence="1" id="KW-0460">Magnesium</keyword>
<dbReference type="Gene3D" id="1.10.132.70">
    <property type="match status" value="1"/>
</dbReference>
<evidence type="ECO:0000313" key="5">
    <source>
        <dbReference type="Proteomes" id="UP000322873"/>
    </source>
</evidence>
<dbReference type="InterPro" id="IPR000477">
    <property type="entry name" value="RT_dom"/>
</dbReference>
<keyword evidence="1" id="KW-0548">Nucleotidyltransferase</keyword>
<feature type="compositionally biased region" description="Acidic residues" evidence="2">
    <location>
        <begin position="104"/>
        <end position="119"/>
    </location>
</feature>
<comment type="function">
    <text evidence="1">Telomerase is a ribonucleoprotein enzyme essential for the replication of chromosome termini in most eukaryotes. It elongates telomeres. It is a reverse transcriptase that adds simple sequence repeats to chromosome ends by copying a template sequence within the RNA component of the enzyme.</text>
</comment>
<feature type="compositionally biased region" description="Basic and acidic residues" evidence="2">
    <location>
        <begin position="35"/>
        <end position="45"/>
    </location>
</feature>
<keyword evidence="1" id="KW-0808">Transferase</keyword>
<feature type="region of interest" description="Disordered" evidence="2">
    <location>
        <begin position="439"/>
        <end position="470"/>
    </location>
</feature>
<dbReference type="AlphaFoldDB" id="A0A5M9KC83"/>
<keyword evidence="1" id="KW-0479">Metal-binding</keyword>
<dbReference type="GO" id="GO:0007004">
    <property type="term" value="P:telomere maintenance via telomerase"/>
    <property type="evidence" value="ECO:0007669"/>
    <property type="project" value="TreeGrafter"/>
</dbReference>
<feature type="compositionally biased region" description="Polar residues" evidence="2">
    <location>
        <begin position="439"/>
        <end position="466"/>
    </location>
</feature>
<dbReference type="PANTHER" id="PTHR12066:SF0">
    <property type="entry name" value="TELOMERASE REVERSE TRANSCRIPTASE"/>
    <property type="match status" value="1"/>
</dbReference>
<feature type="region of interest" description="Disordered" evidence="2">
    <location>
        <begin position="349"/>
        <end position="370"/>
    </location>
</feature>
<dbReference type="GO" id="GO:0070034">
    <property type="term" value="F:telomerase RNA binding"/>
    <property type="evidence" value="ECO:0007669"/>
    <property type="project" value="TreeGrafter"/>
</dbReference>
<proteinExistence type="inferred from homology"/>
<sequence length="1039" mass="116667">MASKKRKRNRAGAGAGAATGTGTGLTDLNNKRQKVSGDFRNKDPPVKQALLTKYYPDVLSLRDYLLSKLPVSSKVRKKKLLSVGRKTSANTEDLVGRGGGGGGDDGDDDDNDDNDDGNDEDRVLGNFLDGTLIGVSSNNGLSQEDRLKEWNSFSQRGDTSVSTIANSSSTDVYSQSEIVDFAIWLLFSKSKSSNGRLQHLLCQGYRKDISSHSVHRDENLRASIPGINSIYPNSHVTAMKAWPWPHVLALLGKAGERVMCDLILDCGIFLKLENTNGSYYQLSGQPLGEIPTITVAKIHAKFPETYETEINFVRNRMLYAKAALNAQGEVQFGLRHIHIFNRFSCQDDDDPSISLSRRRPQEKYHQNSNVDHRETVQPFKDYTLREEEIDSKYPEEKAIKIPKRLRGKAKDLVRKLQILHSRCSYNKLLEHYCPNQKNQNGNTAASQEEPSSNLTSFETQSSDQGYSPTITPSSMPSIPARKPNLMDHATPAAHVSAFCQPALASLKLKMFEEVKLEEAQQILASRALGFSQLRLIPKESGVRPIMNLRRRAVQKGSKHMLGASINSVLTPIHNVLTHEKKNNLTRLGSTLFSVGDLYQKVKSFKASLNASTRPLFFAKVDVQAAFDTIPQAAVIKLMKTIPSESEYRFARHVEIKPTEAYATDPNAPNKPIRRWKSNAKPLHHLDNFDEDLENDIAIGKKNTIFVENIVNQIRDTNSLLQLLAQHISLNMVKIGKKFYRQKEGIPQGSVLSSLLCNYFYADLEAKHLSFLQSGESLLLRLIDDFLLITLNPIHAKRFLQIMHDGVPEYGVGVNPDKTLTNFEVTINGKKVKRVVGEKMFPYCGNLVDMKTLNIARDRDRRKDFVIEDSLTVEYSRIPGKTFHRKVLNSLTLQTHPMYLDTTHNSLATVHKNIHSSFTESAIKMMAYIKCLPIKKKPKGGLVIKTVGDLLELGWCLSRRRGKARAKHAEGKDDRYAGYKCEVSKREMRRLGLSAFLEILRKRQSGYVGVVKWLEGELGEYEKGKGKGKEKEKEKLSDGK</sequence>
<dbReference type="EMBL" id="VICG01000001">
    <property type="protein sequence ID" value="KAA8576545.1"/>
    <property type="molecule type" value="Genomic_DNA"/>
</dbReference>